<sequence>MKIEIPELKDKAHPDEFIDWLNTVERVFDLKDFTESEKVKLVAIKLQQHASIWWEHVKKQRAKEGKWKITTWDKMRKLLRQKFLLEHYRQEAFIEYHGIKQRAIELQTPQEVWSGAAGDYSSFDRTKAIRVLHMRGDFSNLMMKESELVKDFISKLMEVVNRMKIYGKMFKDKEVEEKILIIIPEKFDSKIVAIEESRDLSTLTVTELISSFKVHEK</sequence>
<dbReference type="PANTHER" id="PTHR35317:SF31">
    <property type="entry name" value="DUF4219 DOMAIN-CONTAINING PROTEIN"/>
    <property type="match status" value="1"/>
</dbReference>
<dbReference type="AlphaFoldDB" id="A0A1Q3D5F6"/>
<gene>
    <name evidence="1" type="ORF">CFOL_v3_30934</name>
</gene>
<dbReference type="Pfam" id="PF14223">
    <property type="entry name" value="Retrotran_gag_2"/>
    <property type="match status" value="1"/>
</dbReference>
<name>A0A1Q3D5F6_CEPFO</name>
<organism evidence="1 2">
    <name type="scientific">Cephalotus follicularis</name>
    <name type="common">Albany pitcher plant</name>
    <dbReference type="NCBI Taxonomy" id="3775"/>
    <lineage>
        <taxon>Eukaryota</taxon>
        <taxon>Viridiplantae</taxon>
        <taxon>Streptophyta</taxon>
        <taxon>Embryophyta</taxon>
        <taxon>Tracheophyta</taxon>
        <taxon>Spermatophyta</taxon>
        <taxon>Magnoliopsida</taxon>
        <taxon>eudicotyledons</taxon>
        <taxon>Gunneridae</taxon>
        <taxon>Pentapetalae</taxon>
        <taxon>rosids</taxon>
        <taxon>fabids</taxon>
        <taxon>Oxalidales</taxon>
        <taxon>Cephalotaceae</taxon>
        <taxon>Cephalotus</taxon>
    </lineage>
</organism>
<evidence type="ECO:0000313" key="1">
    <source>
        <dbReference type="EMBL" id="GAV87508.1"/>
    </source>
</evidence>
<accession>A0A1Q3D5F6</accession>
<reference evidence="2" key="1">
    <citation type="submission" date="2016-04" db="EMBL/GenBank/DDBJ databases">
        <title>Cephalotus genome sequencing.</title>
        <authorList>
            <person name="Fukushima K."/>
            <person name="Hasebe M."/>
            <person name="Fang X."/>
        </authorList>
    </citation>
    <scope>NUCLEOTIDE SEQUENCE [LARGE SCALE GENOMIC DNA]</scope>
    <source>
        <strain evidence="2">cv. St1</strain>
    </source>
</reference>
<comment type="caution">
    <text evidence="1">The sequence shown here is derived from an EMBL/GenBank/DDBJ whole genome shotgun (WGS) entry which is preliminary data.</text>
</comment>
<evidence type="ECO:0000313" key="2">
    <source>
        <dbReference type="Proteomes" id="UP000187406"/>
    </source>
</evidence>
<dbReference type="PANTHER" id="PTHR35317">
    <property type="entry name" value="OS04G0629600 PROTEIN"/>
    <property type="match status" value="1"/>
</dbReference>
<dbReference type="STRING" id="3775.A0A1Q3D5F6"/>
<dbReference type="OrthoDB" id="1731207at2759"/>
<keyword evidence="2" id="KW-1185">Reference proteome</keyword>
<proteinExistence type="predicted"/>
<dbReference type="EMBL" id="BDDD01004349">
    <property type="protein sequence ID" value="GAV87508.1"/>
    <property type="molecule type" value="Genomic_DNA"/>
</dbReference>
<dbReference type="Proteomes" id="UP000187406">
    <property type="component" value="Unassembled WGS sequence"/>
</dbReference>
<protein>
    <submittedName>
        <fullName evidence="1">UBN2 domain-containing protein</fullName>
    </submittedName>
</protein>
<dbReference type="InParanoid" id="A0A1Q3D5F6"/>
<feature type="non-terminal residue" evidence="1">
    <location>
        <position position="217"/>
    </location>
</feature>